<feature type="non-terminal residue" evidence="7">
    <location>
        <position position="162"/>
    </location>
</feature>
<dbReference type="GO" id="GO:0007156">
    <property type="term" value="P:homophilic cell adhesion via plasma membrane adhesion molecules"/>
    <property type="evidence" value="ECO:0007669"/>
    <property type="project" value="InterPro"/>
</dbReference>
<keyword evidence="3" id="KW-1133">Transmembrane helix</keyword>
<keyword evidence="4" id="KW-0472">Membrane</keyword>
<dbReference type="PRINTS" id="PR00205">
    <property type="entry name" value="CADHERIN"/>
</dbReference>
<gene>
    <name evidence="7" type="ORF">ASZ78_013715</name>
</gene>
<dbReference type="OrthoDB" id="6252479at2759"/>
<dbReference type="InterPro" id="IPR015919">
    <property type="entry name" value="Cadherin-like_sf"/>
</dbReference>
<dbReference type="InterPro" id="IPR002126">
    <property type="entry name" value="Cadherin-like_dom"/>
</dbReference>
<keyword evidence="8" id="KW-1185">Reference proteome</keyword>
<dbReference type="Pfam" id="PF00028">
    <property type="entry name" value="Cadherin"/>
    <property type="match status" value="1"/>
</dbReference>
<accession>A0A226M8P8</accession>
<evidence type="ECO:0000313" key="8">
    <source>
        <dbReference type="Proteomes" id="UP000198323"/>
    </source>
</evidence>
<name>A0A226M8P8_CALSU</name>
<evidence type="ECO:0000259" key="6">
    <source>
        <dbReference type="PROSITE" id="PS50268"/>
    </source>
</evidence>
<protein>
    <recommendedName>
        <fullName evidence="6">Cadherin domain-containing protein</fullName>
    </recommendedName>
</protein>
<dbReference type="STRING" id="9009.A0A226M8P8"/>
<dbReference type="PANTHER" id="PTHR24026">
    <property type="entry name" value="FAT ATYPICAL CADHERIN-RELATED"/>
    <property type="match status" value="1"/>
</dbReference>
<dbReference type="AlphaFoldDB" id="A0A226M8P8"/>
<comment type="subcellular location">
    <subcellularLocation>
        <location evidence="1">Membrane</location>
    </subcellularLocation>
</comment>
<dbReference type="SMART" id="SM00112">
    <property type="entry name" value="CA"/>
    <property type="match status" value="2"/>
</dbReference>
<dbReference type="GO" id="GO:0005886">
    <property type="term" value="C:plasma membrane"/>
    <property type="evidence" value="ECO:0007669"/>
    <property type="project" value="UniProtKB-SubCell"/>
</dbReference>
<evidence type="ECO:0000313" key="7">
    <source>
        <dbReference type="EMBL" id="OXB51632.1"/>
    </source>
</evidence>
<dbReference type="Proteomes" id="UP000198323">
    <property type="component" value="Unassembled WGS sequence"/>
</dbReference>
<dbReference type="EMBL" id="MCFN01010964">
    <property type="protein sequence ID" value="OXB51632.1"/>
    <property type="molecule type" value="Genomic_DNA"/>
</dbReference>
<reference evidence="7 8" key="1">
    <citation type="submission" date="2016-07" db="EMBL/GenBank/DDBJ databases">
        <title>Disparate Historic Effective Population Sizes Predicted by Modern Levels of Genome Diversity for the Scaled Quail (Callipepla squamata) and the Northern Bobwhite (Colinus virginianus): Inferences from First and Second Generation Draft Genome Assemblies for Sympatric New World Quail.</title>
        <authorList>
            <person name="Oldeschulte D.L."/>
            <person name="Halley Y.A."/>
            <person name="Bhattarai E.K."/>
            <person name="Brashear W.A."/>
            <person name="Hill J."/>
            <person name="Metz R.P."/>
            <person name="Johnson C.D."/>
            <person name="Rollins D."/>
            <person name="Peterson M.J."/>
            <person name="Bickhart D.M."/>
            <person name="Decker J.E."/>
            <person name="Seabury C.M."/>
        </authorList>
    </citation>
    <scope>NUCLEOTIDE SEQUENCE [LARGE SCALE GENOMIC DNA]</scope>
    <source>
        <strain evidence="7 8">Texas</strain>
        <tissue evidence="7">Leg muscle</tissue>
    </source>
</reference>
<feature type="domain" description="Cadherin" evidence="6">
    <location>
        <begin position="76"/>
        <end position="162"/>
    </location>
</feature>
<keyword evidence="5" id="KW-0106">Calcium</keyword>
<evidence type="ECO:0000256" key="5">
    <source>
        <dbReference type="PROSITE-ProRule" id="PRU00043"/>
    </source>
</evidence>
<evidence type="ECO:0000256" key="4">
    <source>
        <dbReference type="ARBA" id="ARBA00023136"/>
    </source>
</evidence>
<evidence type="ECO:0000256" key="3">
    <source>
        <dbReference type="ARBA" id="ARBA00022989"/>
    </source>
</evidence>
<dbReference type="GO" id="GO:0005509">
    <property type="term" value="F:calcium ion binding"/>
    <property type="evidence" value="ECO:0007669"/>
    <property type="project" value="UniProtKB-UniRule"/>
</dbReference>
<evidence type="ECO:0000256" key="2">
    <source>
        <dbReference type="ARBA" id="ARBA00022692"/>
    </source>
</evidence>
<dbReference type="CDD" id="cd11304">
    <property type="entry name" value="Cadherin_repeat"/>
    <property type="match status" value="2"/>
</dbReference>
<dbReference type="Gene3D" id="2.60.40.60">
    <property type="entry name" value="Cadherins"/>
    <property type="match status" value="2"/>
</dbReference>
<keyword evidence="2" id="KW-0812">Transmembrane</keyword>
<dbReference type="PANTHER" id="PTHR24026:SF126">
    <property type="entry name" value="PROTOCADHERIN FAT 4"/>
    <property type="match status" value="1"/>
</dbReference>
<feature type="domain" description="Cadherin" evidence="6">
    <location>
        <begin position="1"/>
        <end position="75"/>
    </location>
</feature>
<feature type="non-terminal residue" evidence="7">
    <location>
        <position position="1"/>
    </location>
</feature>
<proteinExistence type="predicted"/>
<dbReference type="SUPFAM" id="SSF49313">
    <property type="entry name" value="Cadherin-like"/>
    <property type="match status" value="2"/>
</dbReference>
<dbReference type="PROSITE" id="PS50268">
    <property type="entry name" value="CADHERIN_2"/>
    <property type="match status" value="2"/>
</dbReference>
<organism evidence="7 8">
    <name type="scientific">Callipepla squamata</name>
    <name type="common">Scaled quail</name>
    <dbReference type="NCBI Taxonomy" id="9009"/>
    <lineage>
        <taxon>Eukaryota</taxon>
        <taxon>Metazoa</taxon>
        <taxon>Chordata</taxon>
        <taxon>Craniata</taxon>
        <taxon>Vertebrata</taxon>
        <taxon>Euteleostomi</taxon>
        <taxon>Archelosauria</taxon>
        <taxon>Archosauria</taxon>
        <taxon>Dinosauria</taxon>
        <taxon>Saurischia</taxon>
        <taxon>Theropoda</taxon>
        <taxon>Coelurosauria</taxon>
        <taxon>Aves</taxon>
        <taxon>Neognathae</taxon>
        <taxon>Galloanserae</taxon>
        <taxon>Galliformes</taxon>
        <taxon>Odontophoridae</taxon>
        <taxon>Callipepla</taxon>
    </lineage>
</organism>
<comment type="caution">
    <text evidence="7">The sequence shown here is derived from an EMBL/GenBank/DDBJ whole genome shotgun (WGS) entry which is preliminary data.</text>
</comment>
<sequence length="162" mass="17689">QNGLIEYSILPDLKFSAFFLIEDESEGKIITTGNLSTLEEIHLTVMAKDKGYPSLNGTAVITLNVSDNRPFIPQFTESEISISVLENTGVDHSIYTFAVAETSGKSIVYTIVSGNEKGHFSLDPESGQLKTAINLNYEEVSQYVILVEANENVSPAAQVRIS</sequence>
<evidence type="ECO:0000256" key="1">
    <source>
        <dbReference type="ARBA" id="ARBA00004370"/>
    </source>
</evidence>